<accession>A0A6A6G379</accession>
<evidence type="ECO:0000313" key="1">
    <source>
        <dbReference type="EMBL" id="KAF2219880.1"/>
    </source>
</evidence>
<protein>
    <submittedName>
        <fullName evidence="1">Uncharacterized protein</fullName>
    </submittedName>
</protein>
<dbReference type="AlphaFoldDB" id="A0A6A6G379"/>
<evidence type="ECO:0000313" key="2">
    <source>
        <dbReference type="Proteomes" id="UP000799538"/>
    </source>
</evidence>
<keyword evidence="2" id="KW-1185">Reference proteome</keyword>
<dbReference type="Proteomes" id="UP000799538">
    <property type="component" value="Unassembled WGS sequence"/>
</dbReference>
<name>A0A6A6G379_9PEZI</name>
<proteinExistence type="predicted"/>
<dbReference type="OrthoDB" id="10418071at2759"/>
<dbReference type="EMBL" id="ML992514">
    <property type="protein sequence ID" value="KAF2219880.1"/>
    <property type="molecule type" value="Genomic_DNA"/>
</dbReference>
<reference evidence="2" key="1">
    <citation type="journal article" date="2020" name="Stud. Mycol.">
        <title>101 Dothideomycetes genomes: A test case for predicting lifestyles and emergence of pathogens.</title>
        <authorList>
            <person name="Haridas S."/>
            <person name="Albert R."/>
            <person name="Binder M."/>
            <person name="Bloem J."/>
            <person name="LaButti K."/>
            <person name="Salamov A."/>
            <person name="Andreopoulos B."/>
            <person name="Baker S."/>
            <person name="Barry K."/>
            <person name="Bills G."/>
            <person name="Bluhm B."/>
            <person name="Cannon C."/>
            <person name="Castanera R."/>
            <person name="Culley D."/>
            <person name="Daum C."/>
            <person name="Ezra D."/>
            <person name="Gonzalez J."/>
            <person name="Henrissat B."/>
            <person name="Kuo A."/>
            <person name="Liang C."/>
            <person name="Lipzen A."/>
            <person name="Lutzoni F."/>
            <person name="Magnuson J."/>
            <person name="Mondo S."/>
            <person name="Nolan M."/>
            <person name="Ohm R."/>
            <person name="Pangilinan J."/>
            <person name="Park H.-J."/>
            <person name="Ramirez L."/>
            <person name="Alfaro M."/>
            <person name="Sun H."/>
            <person name="Tritt A."/>
            <person name="Yoshinaga Y."/>
            <person name="Zwiers L.-H."/>
            <person name="Turgeon B."/>
            <person name="Goodwin S."/>
            <person name="Spatafora J."/>
            <person name="Crous P."/>
            <person name="Grigoriev I."/>
        </authorList>
    </citation>
    <scope>NUCLEOTIDE SEQUENCE [LARGE SCALE GENOMIC DNA]</scope>
    <source>
        <strain evidence="2">CECT 20119</strain>
    </source>
</reference>
<organism evidence="1 2">
    <name type="scientific">Elsinoe ampelina</name>
    <dbReference type="NCBI Taxonomy" id="302913"/>
    <lineage>
        <taxon>Eukaryota</taxon>
        <taxon>Fungi</taxon>
        <taxon>Dikarya</taxon>
        <taxon>Ascomycota</taxon>
        <taxon>Pezizomycotina</taxon>
        <taxon>Dothideomycetes</taxon>
        <taxon>Dothideomycetidae</taxon>
        <taxon>Myriangiales</taxon>
        <taxon>Elsinoaceae</taxon>
        <taxon>Elsinoe</taxon>
    </lineage>
</organism>
<sequence length="142" mass="15632">MHPCGSTSSIEGQRYVVRTTLYFHPGKRFSKPDASIEVCCQMFPGRGSSVSMESRICMVDAHVKDVYLSNCTMDADTAAAQGYGMKMGSGGASLTNHGCFGVASGREGKTVVPVWNVQRQRRTRQAWRHDGTWHKLCTNVLI</sequence>
<gene>
    <name evidence="1" type="ORF">BDZ85DRAFT_36168</name>
</gene>